<keyword evidence="1" id="KW-0805">Transcription regulation</keyword>
<dbReference type="InterPro" id="IPR051081">
    <property type="entry name" value="HTH_MetalResp_TranReg"/>
</dbReference>
<keyword evidence="2" id="KW-0238">DNA-binding</keyword>
<dbReference type="Proteomes" id="UP001241472">
    <property type="component" value="Unassembled WGS sequence"/>
</dbReference>
<evidence type="ECO:0000259" key="4">
    <source>
        <dbReference type="PROSITE" id="PS50987"/>
    </source>
</evidence>
<dbReference type="NCBIfam" id="NF033788">
    <property type="entry name" value="HTH_metalloreg"/>
    <property type="match status" value="1"/>
</dbReference>
<dbReference type="PANTHER" id="PTHR33154">
    <property type="entry name" value="TRANSCRIPTIONAL REGULATOR, ARSR FAMILY"/>
    <property type="match status" value="1"/>
</dbReference>
<dbReference type="InterPro" id="IPR036388">
    <property type="entry name" value="WH-like_DNA-bd_sf"/>
</dbReference>
<reference evidence="5 6" key="1">
    <citation type="submission" date="2023-07" db="EMBL/GenBank/DDBJ databases">
        <title>Sorghum-associated microbial communities from plants grown in Nebraska, USA.</title>
        <authorList>
            <person name="Schachtman D."/>
        </authorList>
    </citation>
    <scope>NUCLEOTIDE SEQUENCE [LARGE SCALE GENOMIC DNA]</scope>
    <source>
        <strain evidence="5 6">DS1307</strain>
    </source>
</reference>
<dbReference type="PANTHER" id="PTHR33154:SF33">
    <property type="entry name" value="TRANSCRIPTIONAL REPRESSOR SDPR"/>
    <property type="match status" value="1"/>
</dbReference>
<comment type="caution">
    <text evidence="5">The sequence shown here is derived from an EMBL/GenBank/DDBJ whole genome shotgun (WGS) entry which is preliminary data.</text>
</comment>
<evidence type="ECO:0000256" key="2">
    <source>
        <dbReference type="ARBA" id="ARBA00023125"/>
    </source>
</evidence>
<dbReference type="InterPro" id="IPR011991">
    <property type="entry name" value="ArsR-like_HTH"/>
</dbReference>
<protein>
    <submittedName>
        <fullName evidence="5">ArsR family transcriptional regulator</fullName>
    </submittedName>
</protein>
<dbReference type="Pfam" id="PF01022">
    <property type="entry name" value="HTH_5"/>
    <property type="match status" value="1"/>
</dbReference>
<dbReference type="SMART" id="SM00418">
    <property type="entry name" value="HTH_ARSR"/>
    <property type="match status" value="1"/>
</dbReference>
<organism evidence="5 6">
    <name type="scientific">Neorhizobium huautlense</name>
    <dbReference type="NCBI Taxonomy" id="67774"/>
    <lineage>
        <taxon>Bacteria</taxon>
        <taxon>Pseudomonadati</taxon>
        <taxon>Pseudomonadota</taxon>
        <taxon>Alphaproteobacteria</taxon>
        <taxon>Hyphomicrobiales</taxon>
        <taxon>Rhizobiaceae</taxon>
        <taxon>Rhizobium/Agrobacterium group</taxon>
        <taxon>Neorhizobium</taxon>
    </lineage>
</organism>
<gene>
    <name evidence="5" type="ORF">J2T09_004812</name>
</gene>
<dbReference type="InterPro" id="IPR001845">
    <property type="entry name" value="HTH_ArsR_DNA-bd_dom"/>
</dbReference>
<dbReference type="CDD" id="cd00090">
    <property type="entry name" value="HTH_ARSR"/>
    <property type="match status" value="1"/>
</dbReference>
<evidence type="ECO:0000313" key="6">
    <source>
        <dbReference type="Proteomes" id="UP001241472"/>
    </source>
</evidence>
<keyword evidence="3" id="KW-0804">Transcription</keyword>
<feature type="domain" description="HTH arsR-type" evidence="4">
    <location>
        <begin position="3"/>
        <end position="106"/>
    </location>
</feature>
<proteinExistence type="predicted"/>
<accession>A0ABT9PZZ2</accession>
<dbReference type="InterPro" id="IPR036390">
    <property type="entry name" value="WH_DNA-bd_sf"/>
</dbReference>
<name>A0ABT9PZZ2_9HYPH</name>
<dbReference type="Gene3D" id="1.10.10.10">
    <property type="entry name" value="Winged helix-like DNA-binding domain superfamily/Winged helix DNA-binding domain"/>
    <property type="match status" value="1"/>
</dbReference>
<dbReference type="EMBL" id="JAUSRF010000021">
    <property type="protein sequence ID" value="MDP9840032.1"/>
    <property type="molecule type" value="Genomic_DNA"/>
</dbReference>
<keyword evidence="6" id="KW-1185">Reference proteome</keyword>
<evidence type="ECO:0000256" key="1">
    <source>
        <dbReference type="ARBA" id="ARBA00023015"/>
    </source>
</evidence>
<dbReference type="PROSITE" id="PS50987">
    <property type="entry name" value="HTH_ARSR_2"/>
    <property type="match status" value="1"/>
</dbReference>
<dbReference type="RefSeq" id="WP_306839252.1">
    <property type="nucleotide sequence ID" value="NZ_JAUSRF010000021.1"/>
</dbReference>
<evidence type="ECO:0000256" key="3">
    <source>
        <dbReference type="ARBA" id="ARBA00023163"/>
    </source>
</evidence>
<dbReference type="SUPFAM" id="SSF46785">
    <property type="entry name" value="Winged helix' DNA-binding domain"/>
    <property type="match status" value="1"/>
</dbReference>
<evidence type="ECO:0000313" key="5">
    <source>
        <dbReference type="EMBL" id="MDP9840032.1"/>
    </source>
</evidence>
<sequence length="106" mass="12245">MSKTQIDPADRAEILKALSHPKRVEFLEWMRQPENHFCSQAHPLDMGICAGQFEKCCELSQSTVSQHLSILEKAGLITLKRVGQWSFYQRNEERIAAFIEDLRITL</sequence>